<accession>A0A927AWH4</accession>
<protein>
    <submittedName>
        <fullName evidence="2">Uncharacterized protein</fullName>
    </submittedName>
</protein>
<keyword evidence="1" id="KW-0812">Transmembrane</keyword>
<dbReference type="AlphaFoldDB" id="A0A927AWH4"/>
<evidence type="ECO:0000313" key="2">
    <source>
        <dbReference type="EMBL" id="MBD2705649.1"/>
    </source>
</evidence>
<proteinExistence type="predicted"/>
<name>A0A927AWH4_9BACT</name>
<feature type="transmembrane region" description="Helical" evidence="1">
    <location>
        <begin position="14"/>
        <end position="33"/>
    </location>
</feature>
<sequence length="146" mass="17397">MKRGNKNFLGIPKFVLNILFFSVVFISIFFWTLDINEKKESKLQTCSRYTIGTITDISKRAYKSADWVYVFTYSNQRVERAGRPNPINLHQWIFGSNNPWENNWKGHRIWVQVYCNDPKFHRVLWDKEVPDSIRNIPESGWEVIPI</sequence>
<organism evidence="2 3">
    <name type="scientific">Spirosoma profusum</name>
    <dbReference type="NCBI Taxonomy" id="2771354"/>
    <lineage>
        <taxon>Bacteria</taxon>
        <taxon>Pseudomonadati</taxon>
        <taxon>Bacteroidota</taxon>
        <taxon>Cytophagia</taxon>
        <taxon>Cytophagales</taxon>
        <taxon>Cytophagaceae</taxon>
        <taxon>Spirosoma</taxon>
    </lineage>
</organism>
<keyword evidence="1" id="KW-0472">Membrane</keyword>
<gene>
    <name evidence="2" type="ORF">IC229_33890</name>
</gene>
<evidence type="ECO:0000256" key="1">
    <source>
        <dbReference type="SAM" id="Phobius"/>
    </source>
</evidence>
<dbReference type="EMBL" id="JACWZY010000064">
    <property type="protein sequence ID" value="MBD2705649.1"/>
    <property type="molecule type" value="Genomic_DNA"/>
</dbReference>
<evidence type="ECO:0000313" key="3">
    <source>
        <dbReference type="Proteomes" id="UP000598820"/>
    </source>
</evidence>
<dbReference type="Proteomes" id="UP000598820">
    <property type="component" value="Unassembled WGS sequence"/>
</dbReference>
<comment type="caution">
    <text evidence="2">The sequence shown here is derived from an EMBL/GenBank/DDBJ whole genome shotgun (WGS) entry which is preliminary data.</text>
</comment>
<reference evidence="2" key="1">
    <citation type="submission" date="2020-09" db="EMBL/GenBank/DDBJ databases">
        <authorList>
            <person name="Kim M.K."/>
        </authorList>
    </citation>
    <scope>NUCLEOTIDE SEQUENCE</scope>
    <source>
        <strain evidence="2">BT702</strain>
    </source>
</reference>
<dbReference type="RefSeq" id="WP_190893290.1">
    <property type="nucleotide sequence ID" value="NZ_JACWZY010000064.1"/>
</dbReference>
<keyword evidence="3" id="KW-1185">Reference proteome</keyword>
<keyword evidence="1" id="KW-1133">Transmembrane helix</keyword>